<dbReference type="PANTHER" id="PTHR36182">
    <property type="entry name" value="PROTEIN, PUTATIVE (AFU_ORTHOLOGUE AFUA_6G10930)-RELATED"/>
    <property type="match status" value="1"/>
</dbReference>
<name>A0A8H6IZY0_9PEZI</name>
<feature type="transmembrane region" description="Helical" evidence="1">
    <location>
        <begin position="144"/>
        <end position="164"/>
    </location>
</feature>
<sequence length="189" mass="21085">MNMSHLVARAVALLDLLSVGVQAHAMMQHPVPFPSQLLKNDRVSTDGSDWPCKGEKDYDWSGEANIWKRGSTEYLQAAVPFYRAPLVFEANNGNGCWTQNKGSCVKFFEPGESLIVNEECPLDESIMFTGECGPGRTLANLPGWWRWLSVYQIIGLLLVGAILLKFAQRVIIPSYKGRSSHIQNLMTKV</sequence>
<dbReference type="Proteomes" id="UP000652219">
    <property type="component" value="Unassembled WGS sequence"/>
</dbReference>
<organism evidence="3 4">
    <name type="scientific">Colletotrichum sojae</name>
    <dbReference type="NCBI Taxonomy" id="2175907"/>
    <lineage>
        <taxon>Eukaryota</taxon>
        <taxon>Fungi</taxon>
        <taxon>Dikarya</taxon>
        <taxon>Ascomycota</taxon>
        <taxon>Pezizomycotina</taxon>
        <taxon>Sordariomycetes</taxon>
        <taxon>Hypocreomycetidae</taxon>
        <taxon>Glomerellales</taxon>
        <taxon>Glomerellaceae</taxon>
        <taxon>Colletotrichum</taxon>
        <taxon>Colletotrichum orchidearum species complex</taxon>
    </lineage>
</organism>
<keyword evidence="1" id="KW-0472">Membrane</keyword>
<evidence type="ECO:0000313" key="4">
    <source>
        <dbReference type="Proteomes" id="UP000652219"/>
    </source>
</evidence>
<dbReference type="Gene3D" id="2.70.50.70">
    <property type="match status" value="1"/>
</dbReference>
<keyword evidence="1" id="KW-1133">Transmembrane helix</keyword>
<proteinExistence type="predicted"/>
<evidence type="ECO:0000313" key="3">
    <source>
        <dbReference type="EMBL" id="KAF6803580.1"/>
    </source>
</evidence>
<reference evidence="3 4" key="1">
    <citation type="journal article" date="2020" name="Phytopathology">
        <title>Genome Sequence Resources of Colletotrichum truncatum, C. plurivorum, C. musicola, and C. sojae: Four Species Pathogenic to Soybean (Glycine max).</title>
        <authorList>
            <person name="Rogerio F."/>
            <person name="Boufleur T.R."/>
            <person name="Ciampi-Guillardi M."/>
            <person name="Sukno S.A."/>
            <person name="Thon M.R."/>
            <person name="Massola Junior N.S."/>
            <person name="Baroncelli R."/>
        </authorList>
    </citation>
    <scope>NUCLEOTIDE SEQUENCE [LARGE SCALE GENOMIC DNA]</scope>
    <source>
        <strain evidence="3 4">LFN0009</strain>
    </source>
</reference>
<feature type="chain" id="PRO_5034169113" evidence="2">
    <location>
        <begin position="24"/>
        <end position="189"/>
    </location>
</feature>
<dbReference type="PANTHER" id="PTHR36182:SF1">
    <property type="entry name" value="PROTEIN, PUTATIVE (AFU_ORTHOLOGUE AFUA_6G10930)-RELATED"/>
    <property type="match status" value="1"/>
</dbReference>
<comment type="caution">
    <text evidence="3">The sequence shown here is derived from an EMBL/GenBank/DDBJ whole genome shotgun (WGS) entry which is preliminary data.</text>
</comment>
<evidence type="ECO:0000256" key="1">
    <source>
        <dbReference type="SAM" id="Phobius"/>
    </source>
</evidence>
<evidence type="ECO:0000256" key="2">
    <source>
        <dbReference type="SAM" id="SignalP"/>
    </source>
</evidence>
<dbReference type="EMBL" id="WIGN01000234">
    <property type="protein sequence ID" value="KAF6803580.1"/>
    <property type="molecule type" value="Genomic_DNA"/>
</dbReference>
<gene>
    <name evidence="3" type="ORF">CSOJ01_10821</name>
</gene>
<feature type="signal peptide" evidence="2">
    <location>
        <begin position="1"/>
        <end position="23"/>
    </location>
</feature>
<keyword evidence="2" id="KW-0732">Signal</keyword>
<protein>
    <submittedName>
        <fullName evidence="3">Uncharacterized protein</fullName>
    </submittedName>
</protein>
<accession>A0A8H6IZY0</accession>
<keyword evidence="1" id="KW-0812">Transmembrane</keyword>
<dbReference type="AlphaFoldDB" id="A0A8H6IZY0"/>
<keyword evidence="4" id="KW-1185">Reference proteome</keyword>